<dbReference type="CDD" id="cd17928">
    <property type="entry name" value="DEXDc_SecA"/>
    <property type="match status" value="1"/>
</dbReference>
<comment type="caution">
    <text evidence="17">The sequence shown here is derived from an EMBL/GenBank/DDBJ whole genome shotgun (WGS) entry which is preliminary data.</text>
</comment>
<keyword evidence="4 12" id="KW-1003">Cell membrane</keyword>
<accession>A0ABS2QCN0</accession>
<comment type="subcellular location">
    <subcellularLocation>
        <location evidence="12">Cell membrane</location>
        <topology evidence="12">Peripheral membrane protein</topology>
        <orientation evidence="12">Cytoplasmic side</orientation>
    </subcellularLocation>
    <subcellularLocation>
        <location evidence="12">Cytoplasm</location>
    </subcellularLocation>
    <subcellularLocation>
        <location evidence="1">Membrane</location>
        <topology evidence="1">Peripheral membrane protein</topology>
    </subcellularLocation>
    <text evidence="12">Distribution is 50-50.</text>
</comment>
<dbReference type="PRINTS" id="PR00906">
    <property type="entry name" value="SECA"/>
</dbReference>
<evidence type="ECO:0000259" key="15">
    <source>
        <dbReference type="PROSITE" id="PS51194"/>
    </source>
</evidence>
<evidence type="ECO:0000256" key="2">
    <source>
        <dbReference type="ARBA" id="ARBA00007650"/>
    </source>
</evidence>
<dbReference type="SUPFAM" id="SSF52540">
    <property type="entry name" value="P-loop containing nucleoside triphosphate hydrolases"/>
    <property type="match status" value="2"/>
</dbReference>
<dbReference type="Pfam" id="PF07517">
    <property type="entry name" value="SecA_DEAD"/>
    <property type="match status" value="1"/>
</dbReference>
<dbReference type="NCBIfam" id="TIGR04397">
    <property type="entry name" value="SecA2_Bac_anthr"/>
    <property type="match status" value="1"/>
</dbReference>
<dbReference type="NCBIfam" id="NF006630">
    <property type="entry name" value="PRK09200.1"/>
    <property type="match status" value="1"/>
</dbReference>
<evidence type="ECO:0000256" key="3">
    <source>
        <dbReference type="ARBA" id="ARBA00022448"/>
    </source>
</evidence>
<dbReference type="PROSITE" id="PS51192">
    <property type="entry name" value="HELICASE_ATP_BIND_1"/>
    <property type="match status" value="1"/>
</dbReference>
<dbReference type="EC" id="7.4.2.8" evidence="12"/>
<feature type="binding site" evidence="12">
    <location>
        <position position="492"/>
    </location>
    <ligand>
        <name>ATP</name>
        <dbReference type="ChEBI" id="CHEBI:30616"/>
    </ligand>
</feature>
<comment type="subunit">
    <text evidence="12">Monomer and homodimer. Part of the essential Sec protein translocation apparatus which comprises SecA, SecYEG and auxiliary proteins SecDF. Other proteins may also be involved.</text>
</comment>
<dbReference type="HAMAP" id="MF_01382">
    <property type="entry name" value="SecA"/>
    <property type="match status" value="1"/>
</dbReference>
<evidence type="ECO:0000256" key="5">
    <source>
        <dbReference type="ARBA" id="ARBA00022490"/>
    </source>
</evidence>
<proteinExistence type="inferred from homology"/>
<dbReference type="InterPro" id="IPR044722">
    <property type="entry name" value="SecA_SF2_C"/>
</dbReference>
<dbReference type="RefSeq" id="WP_204537555.1">
    <property type="nucleotide sequence ID" value="NZ_JAFBFI010000001.1"/>
</dbReference>
<dbReference type="InterPro" id="IPR027417">
    <property type="entry name" value="P-loop_NTPase"/>
</dbReference>
<dbReference type="SUPFAM" id="SSF81767">
    <property type="entry name" value="Pre-protein crosslinking domain of SecA"/>
    <property type="match status" value="1"/>
</dbReference>
<evidence type="ECO:0000313" key="18">
    <source>
        <dbReference type="Proteomes" id="UP000823486"/>
    </source>
</evidence>
<organism evidence="17 18">
    <name type="scientific">Peribacillus deserti</name>
    <dbReference type="NCBI Taxonomy" id="673318"/>
    <lineage>
        <taxon>Bacteria</taxon>
        <taxon>Bacillati</taxon>
        <taxon>Bacillota</taxon>
        <taxon>Bacilli</taxon>
        <taxon>Bacillales</taxon>
        <taxon>Bacillaceae</taxon>
        <taxon>Peribacillus</taxon>
    </lineage>
</organism>
<evidence type="ECO:0000256" key="6">
    <source>
        <dbReference type="ARBA" id="ARBA00022741"/>
    </source>
</evidence>
<evidence type="ECO:0000256" key="1">
    <source>
        <dbReference type="ARBA" id="ARBA00004170"/>
    </source>
</evidence>
<dbReference type="InterPro" id="IPR011130">
    <property type="entry name" value="SecA_preprotein_X-link_dom"/>
</dbReference>
<feature type="domain" description="Helicase ATP-binding" evidence="14">
    <location>
        <begin position="87"/>
        <end position="244"/>
    </location>
</feature>
<keyword evidence="8 12" id="KW-0653">Protein transport</keyword>
<dbReference type="SMART" id="SM00958">
    <property type="entry name" value="SecA_PP_bind"/>
    <property type="match status" value="1"/>
</dbReference>
<name>A0ABS2QCN0_9BACI</name>
<keyword evidence="9 12" id="KW-1278">Translocase</keyword>
<keyword evidence="3 12" id="KW-0813">Transport</keyword>
<dbReference type="InterPro" id="IPR000185">
    <property type="entry name" value="SecA"/>
</dbReference>
<comment type="catalytic activity">
    <reaction evidence="12">
        <text>ATP + H2O + cellular proteinSide 1 = ADP + phosphate + cellular proteinSide 2.</text>
        <dbReference type="EC" id="7.4.2.8"/>
    </reaction>
</comment>
<dbReference type="SMART" id="SM00957">
    <property type="entry name" value="SecA_DEAD"/>
    <property type="match status" value="1"/>
</dbReference>
<feature type="binding site" evidence="12">
    <location>
        <begin position="103"/>
        <end position="107"/>
    </location>
    <ligand>
        <name>ATP</name>
        <dbReference type="ChEBI" id="CHEBI:30616"/>
    </ligand>
</feature>
<evidence type="ECO:0000256" key="9">
    <source>
        <dbReference type="ARBA" id="ARBA00022967"/>
    </source>
</evidence>
<dbReference type="InterPro" id="IPR014001">
    <property type="entry name" value="Helicase_ATP-bd"/>
</dbReference>
<feature type="binding site" evidence="12">
    <location>
        <position position="85"/>
    </location>
    <ligand>
        <name>ATP</name>
        <dbReference type="ChEBI" id="CHEBI:30616"/>
    </ligand>
</feature>
<evidence type="ECO:0000259" key="16">
    <source>
        <dbReference type="PROSITE" id="PS51196"/>
    </source>
</evidence>
<evidence type="ECO:0000256" key="12">
    <source>
        <dbReference type="HAMAP-Rule" id="MF_01382"/>
    </source>
</evidence>
<dbReference type="CDD" id="cd18803">
    <property type="entry name" value="SF2_C_secA"/>
    <property type="match status" value="1"/>
</dbReference>
<dbReference type="PANTHER" id="PTHR30612:SF0">
    <property type="entry name" value="CHLOROPLAST PROTEIN-TRANSPORTING ATPASE"/>
    <property type="match status" value="1"/>
</dbReference>
<dbReference type="SUPFAM" id="SSF81886">
    <property type="entry name" value="Helical scaffold and wing domains of SecA"/>
    <property type="match status" value="1"/>
</dbReference>
<evidence type="ECO:0000256" key="8">
    <source>
        <dbReference type="ARBA" id="ARBA00022927"/>
    </source>
</evidence>
<dbReference type="EMBL" id="JAFBFI010000001">
    <property type="protein sequence ID" value="MBM7690852.1"/>
    <property type="molecule type" value="Genomic_DNA"/>
</dbReference>
<dbReference type="PROSITE" id="PS51196">
    <property type="entry name" value="SECA_MOTOR_DEAD"/>
    <property type="match status" value="1"/>
</dbReference>
<protein>
    <recommendedName>
        <fullName evidence="12 13">Protein translocase subunit SecA</fullName>
        <ecNumber evidence="12">7.4.2.8</ecNumber>
    </recommendedName>
</protein>
<dbReference type="InterPro" id="IPR011116">
    <property type="entry name" value="SecA_Wing/Scaffold"/>
</dbReference>
<dbReference type="InterPro" id="IPR011115">
    <property type="entry name" value="SecA_DEAD"/>
</dbReference>
<dbReference type="InterPro" id="IPR036670">
    <property type="entry name" value="SecA_X-link_sf"/>
</dbReference>
<keyword evidence="6 12" id="KW-0547">Nucleotide-binding</keyword>
<evidence type="ECO:0000256" key="11">
    <source>
        <dbReference type="ARBA" id="ARBA00023136"/>
    </source>
</evidence>
<sequence>MITRVKGLFNDSSKDLKKLQKQVTQVNKLEKKYEKFTDDELKNMKNIFQEELAKGKNLLDIQLDAFAVVREAAKRVIGLRHYDVQLIGGFVLNDGSIAQMNTGEGKTLVSTLPSYLHALEGKGVHVITANEYLARRDKELMGQIHEFLGLTVGLNISQIDPQEKLAAYQADITYGTGTEFGFDFLRDNMVSDWESKVQRGHHYAIVDEVDSILIDEAKTPLIIASKNSEGAELFYITADILSKFVKDEDYEVFNEAKQAFLLDKGAAKIEAAFGIENLYDADHQELLHHIMQSLKAQVLMRRDVDYIVKDGQVIIIDGFTGRMMEGRTFSDGLHQAIEAKEGLEISEENETQATITIQNYFRLYGTLAGMTGSATPSKTEFWETYRLKVITIPTNKDIQRIDMEDLVYKTTDSKVKKIVSEVQRLNKEGRPVLIGTTSIAQSEDLSEELKKAKIKHQILNAKTEEDEAKVISLAGQKGQVMLATNMAGRGTDIMLGEGVRELGGLHIIGTERHESNRIDMQLRGRSGRQGDPGSTQFIISLEDDLFTYYDEDEKEKFEKKVKVDETGLVISPDPVKYVKKVQETIENMFYSSRSHLLKLENVMDEQSKVVYSMRDRILTLSPEEMFQELLGYMERYVRFVIAEAYPEDASAWNPKGLLEKLSVVFIHSSVTLESISDLEPAEVETVMIAELEKLNDFVLSMQEDENLGVQLKQFMLQQIDFNWIQHLNTMTQMKDGIQLRSYSQENPYILFEKEALHEFNGLMLNIESGITISFMEFVKSQFEFKEVAADEEEGELEDGTF</sequence>
<dbReference type="InterPro" id="IPR014018">
    <property type="entry name" value="SecA_motor_DEAD"/>
</dbReference>
<dbReference type="InterPro" id="IPR036266">
    <property type="entry name" value="SecA_Wing/Scaffold_sf"/>
</dbReference>
<feature type="domain" description="SecA family profile" evidence="16">
    <location>
        <begin position="1"/>
        <end position="570"/>
    </location>
</feature>
<gene>
    <name evidence="12" type="primary">secA</name>
    <name evidence="17" type="ORF">JOC77_000255</name>
</gene>
<dbReference type="Gene3D" id="3.90.1440.10">
    <property type="entry name" value="SecA, preprotein cross-linking domain"/>
    <property type="match status" value="1"/>
</dbReference>
<evidence type="ECO:0000256" key="13">
    <source>
        <dbReference type="RuleBase" id="RU003874"/>
    </source>
</evidence>
<comment type="function">
    <text evidence="12">Part of the Sec protein translocase complex. Interacts with the SecYEG preprotein conducting channel. Has a central role in coupling the hydrolysis of ATP to the transfer of proteins into and across the cell membrane, serving as an ATP-driven molecular motor driving the stepwise translocation of polypeptide chains across the membrane.</text>
</comment>
<dbReference type="Pfam" id="PF01043">
    <property type="entry name" value="SecA_PP_bind"/>
    <property type="match status" value="1"/>
</dbReference>
<reference evidence="17 18" key="1">
    <citation type="submission" date="2021-01" db="EMBL/GenBank/DDBJ databases">
        <title>Genomic Encyclopedia of Type Strains, Phase IV (KMG-IV): sequencing the most valuable type-strain genomes for metagenomic binning, comparative biology and taxonomic classification.</title>
        <authorList>
            <person name="Goeker M."/>
        </authorList>
    </citation>
    <scope>NUCLEOTIDE SEQUENCE [LARGE SCALE GENOMIC DNA]</scope>
    <source>
        <strain evidence="17 18">DSM 105482</strain>
    </source>
</reference>
<dbReference type="PROSITE" id="PS51194">
    <property type="entry name" value="HELICASE_CTER"/>
    <property type="match status" value="1"/>
</dbReference>
<dbReference type="PANTHER" id="PTHR30612">
    <property type="entry name" value="SECA INNER MEMBRANE COMPONENT OF SEC PROTEIN SECRETION SYSTEM"/>
    <property type="match status" value="1"/>
</dbReference>
<feature type="domain" description="Helicase C-terminal" evidence="15">
    <location>
        <begin position="414"/>
        <end position="576"/>
    </location>
</feature>
<keyword evidence="5 12" id="KW-0963">Cytoplasm</keyword>
<keyword evidence="18" id="KW-1185">Reference proteome</keyword>
<keyword evidence="10 12" id="KW-0811">Translocation</keyword>
<dbReference type="InterPro" id="IPR001650">
    <property type="entry name" value="Helicase_C-like"/>
</dbReference>
<evidence type="ECO:0000256" key="10">
    <source>
        <dbReference type="ARBA" id="ARBA00023010"/>
    </source>
</evidence>
<evidence type="ECO:0000313" key="17">
    <source>
        <dbReference type="EMBL" id="MBM7690852.1"/>
    </source>
</evidence>
<evidence type="ECO:0000259" key="14">
    <source>
        <dbReference type="PROSITE" id="PS51192"/>
    </source>
</evidence>
<dbReference type="InterPro" id="IPR030908">
    <property type="entry name" value="SecA2_Bac_anthr"/>
</dbReference>
<dbReference type="Gene3D" id="1.10.3060.10">
    <property type="entry name" value="Helical scaffold and wing domains of SecA"/>
    <property type="match status" value="1"/>
</dbReference>
<dbReference type="Gene3D" id="3.40.50.300">
    <property type="entry name" value="P-loop containing nucleotide triphosphate hydrolases"/>
    <property type="match status" value="3"/>
</dbReference>
<keyword evidence="11 12" id="KW-0472">Membrane</keyword>
<dbReference type="Proteomes" id="UP000823486">
    <property type="component" value="Unassembled WGS sequence"/>
</dbReference>
<evidence type="ECO:0000256" key="7">
    <source>
        <dbReference type="ARBA" id="ARBA00022840"/>
    </source>
</evidence>
<comment type="similarity">
    <text evidence="2 12 13">Belongs to the SecA family.</text>
</comment>
<dbReference type="Pfam" id="PF21090">
    <property type="entry name" value="P-loop_SecA"/>
    <property type="match status" value="1"/>
</dbReference>
<dbReference type="Pfam" id="PF07516">
    <property type="entry name" value="SecA_SW"/>
    <property type="match status" value="1"/>
</dbReference>
<evidence type="ECO:0000256" key="4">
    <source>
        <dbReference type="ARBA" id="ARBA00022475"/>
    </source>
</evidence>
<keyword evidence="7 12" id="KW-0067">ATP-binding</keyword>
<dbReference type="NCBIfam" id="TIGR00963">
    <property type="entry name" value="secA"/>
    <property type="match status" value="1"/>
</dbReference>